<comment type="caution">
    <text evidence="1">The sequence shown here is derived from an EMBL/GenBank/DDBJ whole genome shotgun (WGS) entry which is preliminary data.</text>
</comment>
<dbReference type="AlphaFoldDB" id="A0A1T1GQ20"/>
<accession>A0A1T1GQ20</accession>
<dbReference type="Proteomes" id="UP000191160">
    <property type="component" value="Unassembled WGS sequence"/>
</dbReference>
<gene>
    <name evidence="1" type="ORF">B1202_16130</name>
</gene>
<sequence>MPNNEHEHVHSKLIQIMEDTIDIADIFTREDANNEMLSEQLHNQMFELRKVIRDLKKLSQN</sequence>
<evidence type="ECO:0000313" key="1">
    <source>
        <dbReference type="EMBL" id="OOV79678.1"/>
    </source>
</evidence>
<organism evidence="1 2">
    <name type="scientific">Acinetobacter amyesii</name>
    <dbReference type="NCBI Taxonomy" id="2942470"/>
    <lineage>
        <taxon>Bacteria</taxon>
        <taxon>Pseudomonadati</taxon>
        <taxon>Pseudomonadota</taxon>
        <taxon>Gammaproteobacteria</taxon>
        <taxon>Moraxellales</taxon>
        <taxon>Moraxellaceae</taxon>
        <taxon>Acinetobacter</taxon>
    </lineage>
</organism>
<protein>
    <submittedName>
        <fullName evidence="1">Uncharacterized protein</fullName>
    </submittedName>
</protein>
<name>A0A1T1GQ20_9GAMM</name>
<proteinExistence type="predicted"/>
<dbReference type="EMBL" id="MVKX01000013">
    <property type="protein sequence ID" value="OOV79678.1"/>
    <property type="molecule type" value="Genomic_DNA"/>
</dbReference>
<keyword evidence="2" id="KW-1185">Reference proteome</keyword>
<reference evidence="1 2" key="1">
    <citation type="submission" date="2017-02" db="EMBL/GenBank/DDBJ databases">
        <title>Acinetobacter sp. ANC 4945, whole genome shotgun sequencing project.</title>
        <authorList>
            <person name="Radolfova-Krizova L."/>
            <person name="Al Atrouni A."/>
            <person name="Nemec A."/>
        </authorList>
    </citation>
    <scope>NUCLEOTIDE SEQUENCE [LARGE SCALE GENOMIC DNA]</scope>
    <source>
        <strain evidence="1 2">ANC 4945</strain>
    </source>
</reference>
<evidence type="ECO:0000313" key="2">
    <source>
        <dbReference type="Proteomes" id="UP000191160"/>
    </source>
</evidence>
<dbReference type="RefSeq" id="WP_143221635.1">
    <property type="nucleotide sequence ID" value="NZ_JAMCOZ010000011.1"/>
</dbReference>